<organism evidence="2 3">
    <name type="scientific">Strongyloides papillosus</name>
    <name type="common">Intestinal threadworm</name>
    <dbReference type="NCBI Taxonomy" id="174720"/>
    <lineage>
        <taxon>Eukaryota</taxon>
        <taxon>Metazoa</taxon>
        <taxon>Ecdysozoa</taxon>
        <taxon>Nematoda</taxon>
        <taxon>Chromadorea</taxon>
        <taxon>Rhabditida</taxon>
        <taxon>Tylenchina</taxon>
        <taxon>Panagrolaimomorpha</taxon>
        <taxon>Strongyloidoidea</taxon>
        <taxon>Strongyloididae</taxon>
        <taxon>Strongyloides</taxon>
    </lineage>
</organism>
<keyword evidence="2" id="KW-1185">Reference proteome</keyword>
<dbReference type="AlphaFoldDB" id="A0A0N5BA24"/>
<name>A0A0N5BA24_STREA</name>
<feature type="region of interest" description="Disordered" evidence="1">
    <location>
        <begin position="1"/>
        <end position="22"/>
    </location>
</feature>
<dbReference type="WBParaSite" id="SPAL_0000289300.1">
    <property type="protein sequence ID" value="SPAL_0000289300.1"/>
    <property type="gene ID" value="SPAL_0000289300"/>
</dbReference>
<evidence type="ECO:0000313" key="2">
    <source>
        <dbReference type="Proteomes" id="UP000046392"/>
    </source>
</evidence>
<dbReference type="Proteomes" id="UP000046392">
    <property type="component" value="Unplaced"/>
</dbReference>
<proteinExistence type="predicted"/>
<evidence type="ECO:0000313" key="3">
    <source>
        <dbReference type="WBParaSite" id="SPAL_0000289300.1"/>
    </source>
</evidence>
<reference evidence="3" key="1">
    <citation type="submission" date="2017-02" db="UniProtKB">
        <authorList>
            <consortium name="WormBaseParasite"/>
        </authorList>
    </citation>
    <scope>IDENTIFICATION</scope>
</reference>
<accession>A0A0N5BA24</accession>
<evidence type="ECO:0000256" key="1">
    <source>
        <dbReference type="SAM" id="MobiDB-lite"/>
    </source>
</evidence>
<protein>
    <submittedName>
        <fullName evidence="3">Plasmodium yoelii subtelomeric region (PYST-C1)</fullName>
    </submittedName>
</protein>
<sequence length="110" mass="12721">MGCNVSNIVEKGREKQKKVKTLRSNKGLSIDDNEVLKKKTFPRNIMTKNGDNIKKINAFDKKRMLKEVLKTAKIKEIDDDSLISFPEDETFYDIPETMSDLDYGHELIKI</sequence>